<organism evidence="1 2">
    <name type="scientific">Dissophora globulifera</name>
    <dbReference type="NCBI Taxonomy" id="979702"/>
    <lineage>
        <taxon>Eukaryota</taxon>
        <taxon>Fungi</taxon>
        <taxon>Fungi incertae sedis</taxon>
        <taxon>Mucoromycota</taxon>
        <taxon>Mortierellomycotina</taxon>
        <taxon>Mortierellomycetes</taxon>
        <taxon>Mortierellales</taxon>
        <taxon>Mortierellaceae</taxon>
        <taxon>Dissophora</taxon>
    </lineage>
</organism>
<comment type="caution">
    <text evidence="1">The sequence shown here is derived from an EMBL/GenBank/DDBJ whole genome shotgun (WGS) entry which is preliminary data.</text>
</comment>
<evidence type="ECO:0000313" key="2">
    <source>
        <dbReference type="Proteomes" id="UP000738325"/>
    </source>
</evidence>
<sequence length="112" mass="12923">MSYSHYFNLHSEVPKDLNEREAFADLTWSFIRVALTMNKIESRHLEVLVTGVQDRKNHKNPFLDIVEVGQYCDGLVFSGTDQIFLAESSQFYNVKSEKQARDHLHLLGGRPP</sequence>
<gene>
    <name evidence="1" type="ORF">BGZ99_002941</name>
</gene>
<dbReference type="OrthoDB" id="15001at2759"/>
<name>A0A9P6RR98_9FUNG</name>
<accession>A0A9P6RR98</accession>
<dbReference type="AlphaFoldDB" id="A0A9P6RR98"/>
<dbReference type="EMBL" id="JAAAIP010000196">
    <property type="protein sequence ID" value="KAG0323102.1"/>
    <property type="molecule type" value="Genomic_DNA"/>
</dbReference>
<keyword evidence="2" id="KW-1185">Reference proteome</keyword>
<dbReference type="Proteomes" id="UP000738325">
    <property type="component" value="Unassembled WGS sequence"/>
</dbReference>
<proteinExistence type="predicted"/>
<evidence type="ECO:0000313" key="1">
    <source>
        <dbReference type="EMBL" id="KAG0323102.1"/>
    </source>
</evidence>
<reference evidence="1" key="1">
    <citation type="journal article" date="2020" name="Fungal Divers.">
        <title>Resolving the Mortierellaceae phylogeny through synthesis of multi-gene phylogenetics and phylogenomics.</title>
        <authorList>
            <person name="Vandepol N."/>
            <person name="Liber J."/>
            <person name="Desiro A."/>
            <person name="Na H."/>
            <person name="Kennedy M."/>
            <person name="Barry K."/>
            <person name="Grigoriev I.V."/>
            <person name="Miller A.N."/>
            <person name="O'Donnell K."/>
            <person name="Stajich J.E."/>
            <person name="Bonito G."/>
        </authorList>
    </citation>
    <scope>NUCLEOTIDE SEQUENCE</scope>
    <source>
        <strain evidence="1">REB-010B</strain>
    </source>
</reference>
<protein>
    <submittedName>
        <fullName evidence="1">Uncharacterized protein</fullName>
    </submittedName>
</protein>